<dbReference type="GO" id="GO:0005886">
    <property type="term" value="C:plasma membrane"/>
    <property type="evidence" value="ECO:0007669"/>
    <property type="project" value="UniProtKB-SubCell"/>
</dbReference>
<keyword evidence="8" id="KW-0653">Protein transport</keyword>
<evidence type="ECO:0000256" key="3">
    <source>
        <dbReference type="ARBA" id="ARBA00021563"/>
    </source>
</evidence>
<keyword evidence="5" id="KW-1003">Cell membrane</keyword>
<reference evidence="11 12" key="1">
    <citation type="submission" date="2020-08" db="EMBL/GenBank/DDBJ databases">
        <title>Genomic Encyclopedia of Type Strains, Phase IV (KMG-IV): sequencing the most valuable type-strain genomes for metagenomic binning, comparative biology and taxonomic classification.</title>
        <authorList>
            <person name="Goeker M."/>
        </authorList>
    </citation>
    <scope>NUCLEOTIDE SEQUENCE [LARGE SCALE GENOMIC DNA]</scope>
    <source>
        <strain evidence="11 12">DSM 25897</strain>
    </source>
</reference>
<dbReference type="Pfam" id="PF01203">
    <property type="entry name" value="T2SSN"/>
    <property type="match status" value="1"/>
</dbReference>
<accession>A0A7W8DES1</accession>
<dbReference type="InterPro" id="IPR022792">
    <property type="entry name" value="T2SS_protein-GspN"/>
</dbReference>
<evidence type="ECO:0000256" key="10">
    <source>
        <dbReference type="ARBA" id="ARBA00030772"/>
    </source>
</evidence>
<evidence type="ECO:0000256" key="6">
    <source>
        <dbReference type="ARBA" id="ARBA00022519"/>
    </source>
</evidence>
<evidence type="ECO:0000256" key="9">
    <source>
        <dbReference type="ARBA" id="ARBA00023136"/>
    </source>
</evidence>
<evidence type="ECO:0000256" key="8">
    <source>
        <dbReference type="ARBA" id="ARBA00022927"/>
    </source>
</evidence>
<keyword evidence="7" id="KW-0812">Transmembrane</keyword>
<evidence type="ECO:0000256" key="2">
    <source>
        <dbReference type="ARBA" id="ARBA00007208"/>
    </source>
</evidence>
<evidence type="ECO:0000256" key="1">
    <source>
        <dbReference type="ARBA" id="ARBA00004533"/>
    </source>
</evidence>
<evidence type="ECO:0000256" key="4">
    <source>
        <dbReference type="ARBA" id="ARBA00022448"/>
    </source>
</evidence>
<evidence type="ECO:0000313" key="12">
    <source>
        <dbReference type="Proteomes" id="UP000519004"/>
    </source>
</evidence>
<dbReference type="GO" id="GO:0015627">
    <property type="term" value="C:type II protein secretion system complex"/>
    <property type="evidence" value="ECO:0007669"/>
    <property type="project" value="InterPro"/>
</dbReference>
<evidence type="ECO:0000256" key="7">
    <source>
        <dbReference type="ARBA" id="ARBA00022692"/>
    </source>
</evidence>
<organism evidence="11 12">
    <name type="scientific">Rehaibacterium terrae</name>
    <dbReference type="NCBI Taxonomy" id="1341696"/>
    <lineage>
        <taxon>Bacteria</taxon>
        <taxon>Pseudomonadati</taxon>
        <taxon>Pseudomonadota</taxon>
        <taxon>Gammaproteobacteria</taxon>
        <taxon>Lysobacterales</taxon>
        <taxon>Lysobacteraceae</taxon>
        <taxon>Rehaibacterium</taxon>
    </lineage>
</organism>
<keyword evidence="4" id="KW-0813">Transport</keyword>
<sequence length="253" mass="27504">MRRAWWVAAFVLVFVAALLVFLPASVALRQVESRVPGLRFEEVSGTVWRGQAGRALIGMHDYGRLQWRVRPLALLRGILDVELDWQGGDRHARGRLAYGFGVLRADAVRAEFPATVLQRVLDTPALQPHGRVEVNVARAEFAGREPRLLEGDAVWRQAAVSGAARAALGGIHARFGLQPDGGIGGTLDDDGGPLAVAGDFRLDAGGYRAELLLDARDAAAAEALQWVGQPLPGGGRVLRLDGRWLEFPRRESR</sequence>
<evidence type="ECO:0000256" key="5">
    <source>
        <dbReference type="ARBA" id="ARBA00022475"/>
    </source>
</evidence>
<protein>
    <recommendedName>
        <fullName evidence="3">Type II secretion system protein N</fullName>
    </recommendedName>
    <alternativeName>
        <fullName evidence="10">General secretion pathway protein N</fullName>
    </alternativeName>
</protein>
<dbReference type="RefSeq" id="WP_183948546.1">
    <property type="nucleotide sequence ID" value="NZ_JACHHX010000011.1"/>
</dbReference>
<dbReference type="GO" id="GO:0015628">
    <property type="term" value="P:protein secretion by the type II secretion system"/>
    <property type="evidence" value="ECO:0007669"/>
    <property type="project" value="InterPro"/>
</dbReference>
<comment type="caution">
    <text evidence="11">The sequence shown here is derived from an EMBL/GenBank/DDBJ whole genome shotgun (WGS) entry which is preliminary data.</text>
</comment>
<comment type="subcellular location">
    <subcellularLocation>
        <location evidence="1">Cell inner membrane</location>
    </subcellularLocation>
</comment>
<keyword evidence="12" id="KW-1185">Reference proteome</keyword>
<comment type="similarity">
    <text evidence="2">Belongs to the GSP N family.</text>
</comment>
<dbReference type="Proteomes" id="UP000519004">
    <property type="component" value="Unassembled WGS sequence"/>
</dbReference>
<gene>
    <name evidence="11" type="ORF">HNQ58_001782</name>
</gene>
<dbReference type="AlphaFoldDB" id="A0A7W8DES1"/>
<keyword evidence="6" id="KW-0997">Cell inner membrane</keyword>
<evidence type="ECO:0000313" key="11">
    <source>
        <dbReference type="EMBL" id="MBB5015872.1"/>
    </source>
</evidence>
<keyword evidence="9" id="KW-0472">Membrane</keyword>
<dbReference type="EMBL" id="JACHHX010000011">
    <property type="protein sequence ID" value="MBB5015872.1"/>
    <property type="molecule type" value="Genomic_DNA"/>
</dbReference>
<proteinExistence type="inferred from homology"/>
<name>A0A7W8DES1_9GAMM</name>